<sequence>MVLSKAFLVSHLERDSTQNECLTPSGTERDTTRKPNKYGVLLSRTERDTVNRSLSRCPPLYREGQYRDIAWDKDECND</sequence>
<name>A0A6J5KUQ7_9CAUD</name>
<reference evidence="1" key="1">
    <citation type="submission" date="2020-04" db="EMBL/GenBank/DDBJ databases">
        <authorList>
            <person name="Chiriac C."/>
            <person name="Salcher M."/>
            <person name="Ghai R."/>
            <person name="Kavagutti S V."/>
        </authorList>
    </citation>
    <scope>NUCLEOTIDE SEQUENCE</scope>
</reference>
<organism evidence="1">
    <name type="scientific">uncultured Caudovirales phage</name>
    <dbReference type="NCBI Taxonomy" id="2100421"/>
    <lineage>
        <taxon>Viruses</taxon>
        <taxon>Duplodnaviria</taxon>
        <taxon>Heunggongvirae</taxon>
        <taxon>Uroviricota</taxon>
        <taxon>Caudoviricetes</taxon>
        <taxon>Peduoviridae</taxon>
        <taxon>Maltschvirus</taxon>
        <taxon>Maltschvirus maltsch</taxon>
    </lineage>
</organism>
<gene>
    <name evidence="1" type="ORF">UFOVP65_21</name>
</gene>
<protein>
    <submittedName>
        <fullName evidence="1">Uncharacterized protein</fullName>
    </submittedName>
</protein>
<proteinExistence type="predicted"/>
<accession>A0A6J5KUQ7</accession>
<dbReference type="EMBL" id="LR796179">
    <property type="protein sequence ID" value="CAB4124667.1"/>
    <property type="molecule type" value="Genomic_DNA"/>
</dbReference>
<evidence type="ECO:0000313" key="1">
    <source>
        <dbReference type="EMBL" id="CAB4124667.1"/>
    </source>
</evidence>